<dbReference type="PANTHER" id="PTHR43920:SF5">
    <property type="entry name" value="CHLORIDE INTRACELLULAR CHANNEL CLIC"/>
    <property type="match status" value="1"/>
</dbReference>
<dbReference type="GO" id="GO:0005254">
    <property type="term" value="F:chloride channel activity"/>
    <property type="evidence" value="ECO:0007669"/>
    <property type="project" value="TreeGrafter"/>
</dbReference>
<evidence type="ECO:0000256" key="1">
    <source>
        <dbReference type="ARBA" id="ARBA00004167"/>
    </source>
</evidence>
<accession>A0A177BBV2</accession>
<comment type="subcellular location">
    <subcellularLocation>
        <location evidence="1">Membrane</location>
        <topology evidence="1">Single-pass membrane protein</topology>
    </subcellularLocation>
</comment>
<keyword evidence="3" id="KW-0812">Transmembrane</keyword>
<evidence type="ECO:0000256" key="2">
    <source>
        <dbReference type="ARBA" id="ARBA00007655"/>
    </source>
</evidence>
<keyword evidence="8" id="KW-1185">Reference proteome</keyword>
<dbReference type="GO" id="GO:0005737">
    <property type="term" value="C:cytoplasm"/>
    <property type="evidence" value="ECO:0007669"/>
    <property type="project" value="TreeGrafter"/>
</dbReference>
<keyword evidence="5" id="KW-0472">Membrane</keyword>
<dbReference type="InterPro" id="IPR036282">
    <property type="entry name" value="Glutathione-S-Trfase_C_sf"/>
</dbReference>
<evidence type="ECO:0000259" key="6">
    <source>
        <dbReference type="Pfam" id="PF22441"/>
    </source>
</evidence>
<dbReference type="Pfam" id="PF22441">
    <property type="entry name" value="CLIC-like_N"/>
    <property type="match status" value="1"/>
</dbReference>
<evidence type="ECO:0000313" key="7">
    <source>
        <dbReference type="EMBL" id="OAF71726.1"/>
    </source>
</evidence>
<dbReference type="Gene3D" id="3.40.30.10">
    <property type="entry name" value="Glutaredoxin"/>
    <property type="match status" value="1"/>
</dbReference>
<comment type="similarity">
    <text evidence="2">Belongs to the chloride channel CLIC family.</text>
</comment>
<feature type="domain" description="CLIC N-terminal" evidence="6">
    <location>
        <begin position="18"/>
        <end position="104"/>
    </location>
</feature>
<proteinExistence type="inferred from homology"/>
<dbReference type="AlphaFoldDB" id="A0A177BBV2"/>
<sequence length="260" mass="30122">MSDVANQSIQEKTPNDLPCVEYFVRAGMDKKKLGSCQMCQSYFMTLMIMMKHKLIHLTVTSFAIENPPKEVRNFSSGSQCHIMKITKNGVETTAVSVTDIDDYLDSFDYFYNCINSEEYGNAASTHTNTLRYFLQYVRTWSEAKLGTLMNSLHTIDKHLLKNHQKGLRFAENDELSFSDCSLSVILHHTRVFLMQFQKTDIVNEFPSIKEYLKHIYNDEIFSKSCPADREIVLNYNSHLPPEKRLMPQLMEETRSTLINN</sequence>
<evidence type="ECO:0000256" key="3">
    <source>
        <dbReference type="ARBA" id="ARBA00022692"/>
    </source>
</evidence>
<dbReference type="GO" id="GO:0016324">
    <property type="term" value="C:apical plasma membrane"/>
    <property type="evidence" value="ECO:0007669"/>
    <property type="project" value="TreeGrafter"/>
</dbReference>
<name>A0A177BBV2_9BILA</name>
<reference evidence="7 8" key="1">
    <citation type="submission" date="2016-04" db="EMBL/GenBank/DDBJ databases">
        <title>The genome of Intoshia linei affirms orthonectids as highly simplified spiralians.</title>
        <authorList>
            <person name="Mikhailov K.V."/>
            <person name="Slusarev G.S."/>
            <person name="Nikitin M.A."/>
            <person name="Logacheva M.D."/>
            <person name="Penin A."/>
            <person name="Aleoshin V."/>
            <person name="Panchin Y.V."/>
        </authorList>
    </citation>
    <scope>NUCLEOTIDE SEQUENCE [LARGE SCALE GENOMIC DNA]</scope>
    <source>
        <strain evidence="7">Intl2013</strain>
        <tissue evidence="7">Whole animal</tissue>
    </source>
</reference>
<evidence type="ECO:0000313" key="8">
    <source>
        <dbReference type="Proteomes" id="UP000078046"/>
    </source>
</evidence>
<dbReference type="OrthoDB" id="1935530at2759"/>
<gene>
    <name evidence="7" type="ORF">A3Q56_00512</name>
</gene>
<dbReference type="InterPro" id="IPR053823">
    <property type="entry name" value="CLIC_N"/>
</dbReference>
<evidence type="ECO:0000256" key="4">
    <source>
        <dbReference type="ARBA" id="ARBA00022989"/>
    </source>
</evidence>
<comment type="caution">
    <text evidence="7">The sequence shown here is derived from an EMBL/GenBank/DDBJ whole genome shotgun (WGS) entry which is preliminary data.</text>
</comment>
<dbReference type="PANTHER" id="PTHR43920">
    <property type="entry name" value="CHLORIDE INTRACELLULAR CHANNEL, ISOFORM A"/>
    <property type="match status" value="1"/>
</dbReference>
<dbReference type="EMBL" id="LWCA01000028">
    <property type="protein sequence ID" value="OAF71726.1"/>
    <property type="molecule type" value="Genomic_DNA"/>
</dbReference>
<organism evidence="7 8">
    <name type="scientific">Intoshia linei</name>
    <dbReference type="NCBI Taxonomy" id="1819745"/>
    <lineage>
        <taxon>Eukaryota</taxon>
        <taxon>Metazoa</taxon>
        <taxon>Spiralia</taxon>
        <taxon>Lophotrochozoa</taxon>
        <taxon>Mesozoa</taxon>
        <taxon>Orthonectida</taxon>
        <taxon>Rhopaluridae</taxon>
        <taxon>Intoshia</taxon>
    </lineage>
</organism>
<dbReference type="Gene3D" id="1.20.1050.10">
    <property type="match status" value="1"/>
</dbReference>
<keyword evidence="4" id="KW-1133">Transmembrane helix</keyword>
<dbReference type="SUPFAM" id="SSF47616">
    <property type="entry name" value="GST C-terminal domain-like"/>
    <property type="match status" value="1"/>
</dbReference>
<protein>
    <submittedName>
        <fullName evidence="7">Chloride intracellular channel protein 2</fullName>
    </submittedName>
</protein>
<dbReference type="Proteomes" id="UP000078046">
    <property type="component" value="Unassembled WGS sequence"/>
</dbReference>
<evidence type="ECO:0000256" key="5">
    <source>
        <dbReference type="ARBA" id="ARBA00023136"/>
    </source>
</evidence>